<dbReference type="EMBL" id="MG922901">
    <property type="protein sequence ID" value="AYR16627.1"/>
    <property type="molecule type" value="mRNA"/>
</dbReference>
<feature type="coiled-coil region" evidence="3">
    <location>
        <begin position="415"/>
        <end position="442"/>
    </location>
</feature>
<keyword evidence="2 4" id="KW-0808">Transferase</keyword>
<name>A0A3G3NBI7_9FABA</name>
<dbReference type="SUPFAM" id="SSF53756">
    <property type="entry name" value="UDP-Glycosyltransferase/glycogen phosphorylase"/>
    <property type="match status" value="1"/>
</dbReference>
<comment type="similarity">
    <text evidence="1">Belongs to the UDP-glycosyltransferase family.</text>
</comment>
<reference evidence="4" key="1">
    <citation type="submission" date="2018-02" db="EMBL/GenBank/DDBJ databases">
        <title>Transcriptomic analysis to select cyctochrome P450 and glucosyltransferase involving in onjisaponin biosynthesis in Polygala tenuifolia.</title>
        <authorList>
            <person name="Kim O.T."/>
            <person name="Jin M.L."/>
        </authorList>
    </citation>
    <scope>NUCLEOTIDE SEQUENCE</scope>
</reference>
<dbReference type="Pfam" id="PF00201">
    <property type="entry name" value="UDPGT"/>
    <property type="match status" value="1"/>
</dbReference>
<evidence type="ECO:0000313" key="4">
    <source>
        <dbReference type="EMBL" id="AYR16627.1"/>
    </source>
</evidence>
<accession>A0A3G3NBI7</accession>
<evidence type="ECO:0000256" key="2">
    <source>
        <dbReference type="ARBA" id="ARBA00022679"/>
    </source>
</evidence>
<keyword evidence="3" id="KW-0175">Coiled coil</keyword>
<dbReference type="Gene3D" id="3.40.50.2000">
    <property type="entry name" value="Glycogen Phosphorylase B"/>
    <property type="match status" value="2"/>
</dbReference>
<sequence>MDFLGVKDSSKMCHLVAVPLPLRSLINPMMNFCKLLSSREPYSLLITVVLTEEWFGYIGSEPKPDNIKFATIPNVVEFKDTRDPFSFIHAITTEMEAPFEELLDALQPQVSAIVADVELGWPIDLGNRRNIPVAVSNTTSASFFSMMYQYALFTKNRLIPFDFLNNSDDQTDMIPGVSSIQLADVQAVIDGTDKQFMQIFLKSFSKVSEAQYLIFTSVHELEVEAFNSLKASFPFPVLPIGPAIPYMELEENACGTPRNTVYYTEHKKWLDCQPFGSVLYIAFGSASSISSSQMEEIVEALNCNGFWYFWVAREEAPILREKCSERGLIVSWCDQLKVLSHSSICGFWSHCGWNSTLEAVFAGVPMLTFPLFLDQVPNSRKIVDEWKTGWRVKKQELAKDLVGRDQISELVKRFMDAESLEVQDMRKKAKKLKNICQQAIKKGGSSDINLDAFIKSILGSGFTACQ</sequence>
<evidence type="ECO:0000256" key="1">
    <source>
        <dbReference type="ARBA" id="ARBA00009995"/>
    </source>
</evidence>
<dbReference type="FunFam" id="3.40.50.2000:FF:000138">
    <property type="entry name" value="Glycosyltransferase"/>
    <property type="match status" value="1"/>
</dbReference>
<evidence type="ECO:0000256" key="3">
    <source>
        <dbReference type="SAM" id="Coils"/>
    </source>
</evidence>
<dbReference type="GO" id="GO:0080043">
    <property type="term" value="F:quercetin 3-O-glucosyltransferase activity"/>
    <property type="evidence" value="ECO:0007669"/>
    <property type="project" value="TreeGrafter"/>
</dbReference>
<dbReference type="CDD" id="cd03784">
    <property type="entry name" value="GT1_Gtf-like"/>
    <property type="match status" value="1"/>
</dbReference>
<dbReference type="AlphaFoldDB" id="A0A3G3NBI7"/>
<dbReference type="InterPro" id="IPR002213">
    <property type="entry name" value="UDP_glucos_trans"/>
</dbReference>
<protein>
    <submittedName>
        <fullName evidence="4">UDP-glucosyltransferase UGT87N1</fullName>
    </submittedName>
</protein>
<dbReference type="PANTHER" id="PTHR11926:SF774">
    <property type="entry name" value="UDP-GLYCOSYLTRANSFERASE 85A1-RELATED"/>
    <property type="match status" value="1"/>
</dbReference>
<organism evidence="4">
    <name type="scientific">Polygala tenuifolia</name>
    <dbReference type="NCBI Taxonomy" id="355332"/>
    <lineage>
        <taxon>Eukaryota</taxon>
        <taxon>Viridiplantae</taxon>
        <taxon>Streptophyta</taxon>
        <taxon>Embryophyta</taxon>
        <taxon>Tracheophyta</taxon>
        <taxon>Spermatophyta</taxon>
        <taxon>Magnoliopsida</taxon>
        <taxon>eudicotyledons</taxon>
        <taxon>Gunneridae</taxon>
        <taxon>Pentapetalae</taxon>
        <taxon>rosids</taxon>
        <taxon>fabids</taxon>
        <taxon>Fabales</taxon>
        <taxon>Polygalaceae</taxon>
        <taxon>Polygala</taxon>
    </lineage>
</organism>
<dbReference type="PANTHER" id="PTHR11926">
    <property type="entry name" value="GLUCOSYL/GLUCURONOSYL TRANSFERASES"/>
    <property type="match status" value="1"/>
</dbReference>
<proteinExistence type="evidence at transcript level"/>
<dbReference type="GO" id="GO:0080044">
    <property type="term" value="F:quercetin 7-O-glucosyltransferase activity"/>
    <property type="evidence" value="ECO:0007669"/>
    <property type="project" value="TreeGrafter"/>
</dbReference>